<dbReference type="GO" id="GO:0008999">
    <property type="term" value="F:protein-N-terminal-alanine acetyltransferase activity"/>
    <property type="evidence" value="ECO:0007669"/>
    <property type="project" value="TreeGrafter"/>
</dbReference>
<organism evidence="2 3">
    <name type="scientific">Rhizobium altiplani</name>
    <dbReference type="NCBI Taxonomy" id="1864509"/>
    <lineage>
        <taxon>Bacteria</taxon>
        <taxon>Pseudomonadati</taxon>
        <taxon>Pseudomonadota</taxon>
        <taxon>Alphaproteobacteria</taxon>
        <taxon>Hyphomicrobiales</taxon>
        <taxon>Rhizobiaceae</taxon>
        <taxon>Rhizobium/Agrobacterium group</taxon>
        <taxon>Rhizobium</taxon>
    </lineage>
</organism>
<evidence type="ECO:0000313" key="3">
    <source>
        <dbReference type="Proteomes" id="UP000068164"/>
    </source>
</evidence>
<evidence type="ECO:0000259" key="1">
    <source>
        <dbReference type="Pfam" id="PF13302"/>
    </source>
</evidence>
<dbReference type="PANTHER" id="PTHR43441:SF10">
    <property type="entry name" value="ACETYLTRANSFERASE"/>
    <property type="match status" value="1"/>
</dbReference>
<proteinExistence type="predicted"/>
<dbReference type="Proteomes" id="UP000068164">
    <property type="component" value="Unassembled WGS sequence"/>
</dbReference>
<evidence type="ECO:0000313" key="2">
    <source>
        <dbReference type="EMBL" id="KWV59196.1"/>
    </source>
</evidence>
<dbReference type="RefSeq" id="WP_081687992.1">
    <property type="nucleotide sequence ID" value="NZ_LNCD01000014.1"/>
</dbReference>
<gene>
    <name evidence="2" type="ORF">AS026_29285</name>
</gene>
<feature type="domain" description="N-acetyltransferase" evidence="1">
    <location>
        <begin position="13"/>
        <end position="153"/>
    </location>
</feature>
<dbReference type="SUPFAM" id="SSF55729">
    <property type="entry name" value="Acyl-CoA N-acyltransferases (Nat)"/>
    <property type="match status" value="1"/>
</dbReference>
<sequence length="180" mass="20752">MQGLMRAEIETERLVLEALRTEHAALCFDKLRDPELYVYVPQDPPVKVDELIQRYKFILSEAPENELWLNWFGRLKADGAYVCFVQATVRPTDATAMLAYQTFHPFRRQGFAKEACNAVINELIAAGDVRHFRVEMDTLNTASRKLVEALDFQQIGITKQADYFKGRSSDEFVYERHVAS</sequence>
<dbReference type="EMBL" id="LNCD01000014">
    <property type="protein sequence ID" value="KWV59196.1"/>
    <property type="molecule type" value="Genomic_DNA"/>
</dbReference>
<reference evidence="2 3" key="1">
    <citation type="submission" date="2015-11" db="EMBL/GenBank/DDBJ databases">
        <title>Draft Genome Sequence of the Strain BR 10423 (Rhizobium sp.) isolated from nodules of Mimosa pudica.</title>
        <authorList>
            <person name="Barauna A.C."/>
            <person name="Zilli J.E."/>
            <person name="Simoes-Araujo J.L."/>
            <person name="Reis V.M."/>
            <person name="James E.K."/>
            <person name="Reis F.B.Jr."/>
            <person name="Rouws L.F."/>
            <person name="Passos S.R."/>
            <person name="Gois S.R."/>
        </authorList>
    </citation>
    <scope>NUCLEOTIDE SEQUENCE [LARGE SCALE GENOMIC DNA]</scope>
    <source>
        <strain evidence="2 3">BR10423</strain>
    </source>
</reference>
<dbReference type="InterPro" id="IPR016181">
    <property type="entry name" value="Acyl_CoA_acyltransferase"/>
</dbReference>
<comment type="caution">
    <text evidence="2">The sequence shown here is derived from an EMBL/GenBank/DDBJ whole genome shotgun (WGS) entry which is preliminary data.</text>
</comment>
<dbReference type="InterPro" id="IPR000182">
    <property type="entry name" value="GNAT_dom"/>
</dbReference>
<dbReference type="GO" id="GO:0005737">
    <property type="term" value="C:cytoplasm"/>
    <property type="evidence" value="ECO:0007669"/>
    <property type="project" value="TreeGrafter"/>
</dbReference>
<dbReference type="InterPro" id="IPR051908">
    <property type="entry name" value="Ribosomal_N-acetyltransferase"/>
</dbReference>
<accession>A0A120FQW4</accession>
<dbReference type="PANTHER" id="PTHR43441">
    <property type="entry name" value="RIBOSOMAL-PROTEIN-SERINE ACETYLTRANSFERASE"/>
    <property type="match status" value="1"/>
</dbReference>
<name>A0A120FQW4_9HYPH</name>
<dbReference type="OrthoDB" id="9804153at2"/>
<keyword evidence="3" id="KW-1185">Reference proteome</keyword>
<dbReference type="Gene3D" id="3.40.630.30">
    <property type="match status" value="1"/>
</dbReference>
<dbReference type="GO" id="GO:1990189">
    <property type="term" value="F:protein N-terminal-serine acetyltransferase activity"/>
    <property type="evidence" value="ECO:0007669"/>
    <property type="project" value="TreeGrafter"/>
</dbReference>
<dbReference type="Pfam" id="PF13302">
    <property type="entry name" value="Acetyltransf_3"/>
    <property type="match status" value="1"/>
</dbReference>
<protein>
    <recommendedName>
        <fullName evidence="1">N-acetyltransferase domain-containing protein</fullName>
    </recommendedName>
</protein>
<dbReference type="AlphaFoldDB" id="A0A120FQW4"/>